<organism evidence="3">
    <name type="scientific">Chlorella variabilis</name>
    <name type="common">Green alga</name>
    <dbReference type="NCBI Taxonomy" id="554065"/>
    <lineage>
        <taxon>Eukaryota</taxon>
        <taxon>Viridiplantae</taxon>
        <taxon>Chlorophyta</taxon>
        <taxon>core chlorophytes</taxon>
        <taxon>Trebouxiophyceae</taxon>
        <taxon>Chlorellales</taxon>
        <taxon>Chlorellaceae</taxon>
        <taxon>Chlorella clade</taxon>
        <taxon>Chlorella</taxon>
    </lineage>
</organism>
<accession>E1ZAR3</accession>
<dbReference type="EMBL" id="GL433840">
    <property type="protein sequence ID" value="EFN57103.1"/>
    <property type="molecule type" value="Genomic_DNA"/>
</dbReference>
<keyword evidence="1" id="KW-0472">Membrane</keyword>
<dbReference type="Proteomes" id="UP000008141">
    <property type="component" value="Unassembled WGS sequence"/>
</dbReference>
<feature type="transmembrane region" description="Helical" evidence="1">
    <location>
        <begin position="28"/>
        <end position="47"/>
    </location>
</feature>
<dbReference type="InterPro" id="IPR036400">
    <property type="entry name" value="Cyt_B5-like_heme/steroid_sf"/>
</dbReference>
<evidence type="ECO:0000256" key="1">
    <source>
        <dbReference type="SAM" id="Phobius"/>
    </source>
</evidence>
<dbReference type="KEGG" id="cvr:CHLNCDRAFT_143923"/>
<dbReference type="AlphaFoldDB" id="E1ZAR3"/>
<keyword evidence="3" id="KW-1185">Reference proteome</keyword>
<name>E1ZAR3_CHLVA</name>
<reference evidence="2 3" key="1">
    <citation type="journal article" date="2010" name="Plant Cell">
        <title>The Chlorella variabilis NC64A genome reveals adaptation to photosymbiosis, coevolution with viruses, and cryptic sex.</title>
        <authorList>
            <person name="Blanc G."/>
            <person name="Duncan G."/>
            <person name="Agarkova I."/>
            <person name="Borodovsky M."/>
            <person name="Gurnon J."/>
            <person name="Kuo A."/>
            <person name="Lindquist E."/>
            <person name="Lucas S."/>
            <person name="Pangilinan J."/>
            <person name="Polle J."/>
            <person name="Salamov A."/>
            <person name="Terry A."/>
            <person name="Yamada T."/>
            <person name="Dunigan D.D."/>
            <person name="Grigoriev I.V."/>
            <person name="Claverie J.M."/>
            <person name="Van Etten J.L."/>
        </authorList>
    </citation>
    <scope>NUCLEOTIDE SEQUENCE [LARGE SCALE GENOMIC DNA]</scope>
    <source>
        <strain evidence="2 3">NC64A</strain>
    </source>
</reference>
<dbReference type="Gene3D" id="3.10.120.10">
    <property type="entry name" value="Cytochrome b5-like heme/steroid binding domain"/>
    <property type="match status" value="1"/>
</dbReference>
<sequence>MAALDEFFKRLQQLREYDSVQEVLADPFARMLAAGVLSVVMLLLVFLQPYPEDEKKGAQKREPRGYTRAEVARHKAEDDLWIIIRHKDTNKLQVGRAAAGGA</sequence>
<proteinExistence type="predicted"/>
<keyword evidence="1" id="KW-0812">Transmembrane</keyword>
<dbReference type="RefSeq" id="XP_005849205.1">
    <property type="nucleotide sequence ID" value="XM_005849143.1"/>
</dbReference>
<protein>
    <submittedName>
        <fullName evidence="2">Expressed protein</fullName>
    </submittedName>
</protein>
<keyword evidence="1" id="KW-1133">Transmembrane helix</keyword>
<evidence type="ECO:0000313" key="2">
    <source>
        <dbReference type="EMBL" id="EFN57103.1"/>
    </source>
</evidence>
<dbReference type="GeneID" id="17356422"/>
<dbReference type="OrthoDB" id="260519at2759"/>
<evidence type="ECO:0000313" key="3">
    <source>
        <dbReference type="Proteomes" id="UP000008141"/>
    </source>
</evidence>
<dbReference type="InParanoid" id="E1ZAR3"/>
<gene>
    <name evidence="2" type="ORF">CHLNCDRAFT_143923</name>
</gene>